<protein>
    <recommendedName>
        <fullName evidence="3">Fibronectin type-III domain-containing protein</fullName>
    </recommendedName>
</protein>
<dbReference type="InterPro" id="IPR050650">
    <property type="entry name" value="Type-II_Cytokine-TF_Rcpt"/>
</dbReference>
<evidence type="ECO:0000313" key="5">
    <source>
        <dbReference type="Proteomes" id="UP000823872"/>
    </source>
</evidence>
<feature type="region of interest" description="Disordered" evidence="1">
    <location>
        <begin position="17"/>
        <end position="40"/>
    </location>
</feature>
<accession>A0ABI7WYY3</accession>
<feature type="compositionally biased region" description="Basic and acidic residues" evidence="1">
    <location>
        <begin position="674"/>
        <end position="687"/>
    </location>
</feature>
<reference evidence="4 5" key="1">
    <citation type="submission" date="2021-02" db="EMBL/GenBank/DDBJ databases">
        <title>Safari Cat Assemblies.</title>
        <authorList>
            <person name="Bredemeyer K.R."/>
            <person name="Murphy W.J."/>
        </authorList>
    </citation>
    <scope>NUCLEOTIDE SEQUENCE [LARGE SCALE GENOMIC DNA]</scope>
</reference>
<name>A0ABI7WYY3_FELCA</name>
<feature type="transmembrane region" description="Helical" evidence="2">
    <location>
        <begin position="428"/>
        <end position="450"/>
    </location>
</feature>
<keyword evidence="2" id="KW-1133">Transmembrane helix</keyword>
<dbReference type="PANTHER" id="PTHR20859">
    <property type="entry name" value="INTERFERON/INTERLEUKIN RECEPTOR"/>
    <property type="match status" value="1"/>
</dbReference>
<dbReference type="Ensembl" id="ENSFCTT00005022576.1">
    <property type="protein sequence ID" value="ENSFCTP00005014717.1"/>
    <property type="gene ID" value="ENSFCTG00005008089.1"/>
</dbReference>
<dbReference type="InterPro" id="IPR015373">
    <property type="entry name" value="Interferon/interleukin_rcp_dom"/>
</dbReference>
<dbReference type="CDD" id="cd00063">
    <property type="entry name" value="FN3"/>
    <property type="match status" value="1"/>
</dbReference>
<evidence type="ECO:0000313" key="4">
    <source>
        <dbReference type="Ensembl" id="ENSFCTP00005014717.1"/>
    </source>
</evidence>
<sequence>MGQYLVAGGGDCVKSNTMHGRVPGGMLRDERPSHSSGTELPQFTFRGMSQSGPNTRTPLPCAALTLLPGVRSSLHQCPRWLGPWMLGQALGAACLGTGDRAGGWAGAGRGWGAAAAPPPRAPGHRERRAQPERWVPGADGGRGSRGPREAAGRPRGCDPAPPPMWARRPPARAAARGVQAPGRAALRLLLPPLLLLFAAAPSGCAVPCVSGGLPKPTNITFFSINMRNILQWSPPEGLQEAELTYTVQYFIYGQKKWLNKSECRNINRTCCDLSVETSDYEHQYYAKVKAIWETNCSKWAETGRFYPFLETQIGPPEVALSTDEKSISIVLTAPEKWKRNPEESSISMQQIYSNLKYNVSVYNAKSNRTWSQCVTNRTLVLSWLEPDTLYCVRVETFVPGPPRLAQPSEKQCVRTQKDQTSALKVKIIFWYVLPISVAVFIFSVMGYSMYRYIHVGKEKHPANLILIYGNEFDKRFFVPAEKIVINFITLNILEDSKISHKDMRHIVEKSDDGSDGDEPGGDQRPRQAEMEVKHLGYASHLVDISCDSGESTQGTSLTQQGSPGRAIPTEKAVVEYEYDVRAADVCVGPGGPELNLQEKVSLQGTFFEQQAALADVSPQAPLYSYAPQLRHLDQLLQEHVGTEEEREEEPSTTLVDWDPRTGRLCIPSFPSFEHGSEGDKQPESKEFVEEGLLSRLYEEQAPDKPSEDNETDLLKFMEEWGLYVQMED</sequence>
<evidence type="ECO:0000256" key="1">
    <source>
        <dbReference type="SAM" id="MobiDB-lite"/>
    </source>
</evidence>
<gene>
    <name evidence="4" type="primary">OSBPL1A</name>
</gene>
<organism evidence="4 5">
    <name type="scientific">Felis catus</name>
    <name type="common">Cat</name>
    <name type="synonym">Felis silvestris catus</name>
    <dbReference type="NCBI Taxonomy" id="9685"/>
    <lineage>
        <taxon>Eukaryota</taxon>
        <taxon>Metazoa</taxon>
        <taxon>Chordata</taxon>
        <taxon>Craniata</taxon>
        <taxon>Vertebrata</taxon>
        <taxon>Euteleostomi</taxon>
        <taxon>Mammalia</taxon>
        <taxon>Eutheria</taxon>
        <taxon>Laurasiatheria</taxon>
        <taxon>Carnivora</taxon>
        <taxon>Feliformia</taxon>
        <taxon>Felidae</taxon>
        <taxon>Felinae</taxon>
        <taxon>Felis</taxon>
    </lineage>
</organism>
<dbReference type="Gene3D" id="2.60.40.10">
    <property type="entry name" value="Immunoglobulins"/>
    <property type="match status" value="2"/>
</dbReference>
<dbReference type="PROSITE" id="PS50853">
    <property type="entry name" value="FN3"/>
    <property type="match status" value="1"/>
</dbReference>
<keyword evidence="2" id="KW-0812">Transmembrane</keyword>
<dbReference type="GeneTree" id="ENSGT00940000157314"/>
<reference evidence="4" key="2">
    <citation type="submission" date="2025-08" db="UniProtKB">
        <authorList>
            <consortium name="Ensembl"/>
        </authorList>
    </citation>
    <scope>IDENTIFICATION</scope>
    <source>
        <strain evidence="4">breed Abyssinian</strain>
    </source>
</reference>
<keyword evidence="2" id="KW-0472">Membrane</keyword>
<dbReference type="Proteomes" id="UP000823872">
    <property type="component" value="Chromosome B2"/>
</dbReference>
<feature type="domain" description="Fibronectin type-III" evidence="3">
    <location>
        <begin position="312"/>
        <end position="418"/>
    </location>
</feature>
<reference evidence="4" key="3">
    <citation type="submission" date="2025-09" db="UniProtKB">
        <authorList>
            <consortium name="Ensembl"/>
        </authorList>
    </citation>
    <scope>IDENTIFICATION</scope>
    <source>
        <strain evidence="4">breed Abyssinian</strain>
    </source>
</reference>
<dbReference type="SUPFAM" id="SSF49265">
    <property type="entry name" value="Fibronectin type III"/>
    <property type="match status" value="2"/>
</dbReference>
<feature type="region of interest" description="Disordered" evidence="1">
    <location>
        <begin position="109"/>
        <end position="164"/>
    </location>
</feature>
<feature type="region of interest" description="Disordered" evidence="1">
    <location>
        <begin position="668"/>
        <end position="687"/>
    </location>
</feature>
<keyword evidence="5" id="KW-1185">Reference proteome</keyword>
<feature type="compositionally biased region" description="Basic and acidic residues" evidence="1">
    <location>
        <begin position="146"/>
        <end position="156"/>
    </location>
</feature>
<dbReference type="InterPro" id="IPR036116">
    <property type="entry name" value="FN3_sf"/>
</dbReference>
<dbReference type="PANTHER" id="PTHR20859:SF86">
    <property type="entry name" value="INTERLEUKIN-20 RECEPTOR SUBUNIT ALPHA"/>
    <property type="match status" value="1"/>
</dbReference>
<proteinExistence type="predicted"/>
<dbReference type="InterPro" id="IPR003961">
    <property type="entry name" value="FN3_dom"/>
</dbReference>
<evidence type="ECO:0000256" key="2">
    <source>
        <dbReference type="SAM" id="Phobius"/>
    </source>
</evidence>
<evidence type="ECO:0000259" key="3">
    <source>
        <dbReference type="PROSITE" id="PS50853"/>
    </source>
</evidence>
<dbReference type="InterPro" id="IPR013783">
    <property type="entry name" value="Ig-like_fold"/>
</dbReference>
<dbReference type="Pfam" id="PF09294">
    <property type="entry name" value="Interfer-bind"/>
    <property type="match status" value="1"/>
</dbReference>
<dbReference type="Pfam" id="PF01108">
    <property type="entry name" value="Tissue_fac"/>
    <property type="match status" value="1"/>
</dbReference>